<dbReference type="SMART" id="SM00186">
    <property type="entry name" value="FBG"/>
    <property type="match status" value="1"/>
</dbReference>
<feature type="compositionally biased region" description="Low complexity" evidence="10">
    <location>
        <begin position="2754"/>
        <end position="2766"/>
    </location>
</feature>
<feature type="domain" description="Pentraxin (PTX)" evidence="16">
    <location>
        <begin position="358"/>
        <end position="558"/>
    </location>
</feature>
<reference evidence="18" key="1">
    <citation type="journal article" date="2023" name="G3 (Bethesda)">
        <title>Whole genome assembly and annotation of the endangered Caribbean coral Acropora cervicornis.</title>
        <authorList>
            <person name="Selwyn J.D."/>
            <person name="Vollmer S.V."/>
        </authorList>
    </citation>
    <scope>NUCLEOTIDE SEQUENCE</scope>
    <source>
        <strain evidence="18">K2</strain>
    </source>
</reference>
<evidence type="ECO:0000256" key="5">
    <source>
        <dbReference type="ARBA" id="ARBA00022737"/>
    </source>
</evidence>
<feature type="domain" description="Fibronectin type-III" evidence="14">
    <location>
        <begin position="2655"/>
        <end position="2748"/>
    </location>
</feature>
<keyword evidence="19" id="KW-1185">Reference proteome</keyword>
<keyword evidence="3" id="KW-0245">EGF-like domain</keyword>
<evidence type="ECO:0000256" key="4">
    <source>
        <dbReference type="ARBA" id="ARBA00022729"/>
    </source>
</evidence>
<dbReference type="SUPFAM" id="SSF49785">
    <property type="entry name" value="Galactose-binding domain-like"/>
    <property type="match status" value="4"/>
</dbReference>
<dbReference type="Pfam" id="PF00629">
    <property type="entry name" value="MAM"/>
    <property type="match status" value="1"/>
</dbReference>
<dbReference type="PROSITE" id="PS51828">
    <property type="entry name" value="PTX_2"/>
    <property type="match status" value="1"/>
</dbReference>
<feature type="domain" description="Fibronectin type-III" evidence="14">
    <location>
        <begin position="2350"/>
        <end position="2448"/>
    </location>
</feature>
<dbReference type="SMART" id="SM00137">
    <property type="entry name" value="MAM"/>
    <property type="match status" value="1"/>
</dbReference>
<feature type="transmembrane region" description="Helical" evidence="11">
    <location>
        <begin position="3531"/>
        <end position="3552"/>
    </location>
</feature>
<dbReference type="SMART" id="SM00159">
    <property type="entry name" value="PTX"/>
    <property type="match status" value="1"/>
</dbReference>
<dbReference type="Pfam" id="PF00041">
    <property type="entry name" value="fn3"/>
    <property type="match status" value="9"/>
</dbReference>
<feature type="transmembrane region" description="Helical" evidence="11">
    <location>
        <begin position="3742"/>
        <end position="3763"/>
    </location>
</feature>
<feature type="domain" description="F5/8 type C" evidence="12">
    <location>
        <begin position="1751"/>
        <end position="1905"/>
    </location>
</feature>
<dbReference type="SUPFAM" id="SSF81324">
    <property type="entry name" value="Voltage-gated potassium channels"/>
    <property type="match status" value="1"/>
</dbReference>
<dbReference type="SUPFAM" id="SSF56496">
    <property type="entry name" value="Fibrinogen C-terminal domain-like"/>
    <property type="match status" value="1"/>
</dbReference>
<evidence type="ECO:0000256" key="7">
    <source>
        <dbReference type="ARBA" id="ARBA00023170"/>
    </source>
</evidence>
<dbReference type="SMART" id="SM00231">
    <property type="entry name" value="FA58C"/>
    <property type="match status" value="3"/>
</dbReference>
<feature type="domain" description="Fibronectin type-III" evidence="14">
    <location>
        <begin position="2865"/>
        <end position="2961"/>
    </location>
</feature>
<dbReference type="InterPro" id="IPR013320">
    <property type="entry name" value="ConA-like_dom_sf"/>
</dbReference>
<organism evidence="18 19">
    <name type="scientific">Acropora cervicornis</name>
    <name type="common">Staghorn coral</name>
    <dbReference type="NCBI Taxonomy" id="6130"/>
    <lineage>
        <taxon>Eukaryota</taxon>
        <taxon>Metazoa</taxon>
        <taxon>Cnidaria</taxon>
        <taxon>Anthozoa</taxon>
        <taxon>Hexacorallia</taxon>
        <taxon>Scleractinia</taxon>
        <taxon>Astrocoeniina</taxon>
        <taxon>Acroporidae</taxon>
        <taxon>Acropora</taxon>
    </lineage>
</organism>
<evidence type="ECO:0000313" key="18">
    <source>
        <dbReference type="EMBL" id="KAK2548423.1"/>
    </source>
</evidence>
<dbReference type="PRINTS" id="PR00169">
    <property type="entry name" value="KCHANNEL"/>
</dbReference>
<evidence type="ECO:0000259" key="12">
    <source>
        <dbReference type="PROSITE" id="PS50022"/>
    </source>
</evidence>
<gene>
    <name evidence="18" type="ORF">P5673_031399</name>
</gene>
<keyword evidence="4" id="KW-0732">Signal</keyword>
<dbReference type="EMBL" id="JARQWQ010000147">
    <property type="protein sequence ID" value="KAK2548423.1"/>
    <property type="molecule type" value="Genomic_DNA"/>
</dbReference>
<dbReference type="SUPFAM" id="SSF49265">
    <property type="entry name" value="Fibronectin type III"/>
    <property type="match status" value="7"/>
</dbReference>
<dbReference type="GO" id="GO:0004896">
    <property type="term" value="F:cytokine receptor activity"/>
    <property type="evidence" value="ECO:0007669"/>
    <property type="project" value="TreeGrafter"/>
</dbReference>
<feature type="domain" description="MAM" evidence="13">
    <location>
        <begin position="1255"/>
        <end position="1404"/>
    </location>
</feature>
<sequence>MDDQVYIASVERLALRKAQRIDDSNIIRINLPFKDQVSANSVRRQLRDLSNKIGLPLQPVFVSKKLEQDLKPREAKPSIVNQRCVVYHFICDLCDADYVGYTARHLFQRVTEHKNSAIGNHFHEAHGRRDLLKESHFKILRKCQGQSSLPAARDCLELLDRGFNTSGVYNITPDKQGAFPVWCDQETSGGGWVVFQKRIDGALQFHRGNWSEYKEGFGDLSREFWLGNEKLHRLSYSRSQELLVQLQDSEGDIAHARYSVFSVDSESQKYKLTVGGYSGSAGDDFGDHNGMKFSSTDQDNDVYTDRCGAGWWFHKCSSTLLNGDYRSGNGGVFWYRWRQYRLLKKTEMKIRTQKERPLDQYLSFTGTNAQDFSILPSVLDFKSLTVSWWMRGPARPSASTVFCLIDIANEEKVLEFSFRDEKNFKLAINSTSGEYNSTKVLADSNWHHLLLRWNVATGQWSVFVDGEAGHIGQVTASTGLSFLSHLTVGQSRSASGAVMDSGFKGDILHFNMWQREFLSQDALDLYESCSIQLGTLVPWTELLQRLHGDVKKVEFVRCQPDATYDWPLAKLYDSHKLRELLTGKVATARIGGNFLHTSLGVVTREKKLFVILENTPLACLGNLDLCENGFSVSFWMNFRVNFISDILGMNRKYQDALREWLSPLVPVSARWFLCYRASDHSRDTQMFHRNCDGNEERGPTVTLVKVGRFIFGGFSDQRWGEAPKDYLPSRTAFLFSLVNPAGLGPVKLDVKQDKFDKALRNVREAGPVFGEGDLYIGNHIDGSAVSFSDLGHAYKLPNESFVLGSEEARTFFAGSYKFVPDNVEVFYYHVDKWALTPPEATASATFEDGDRGPYQARPESPSGWCAFWDDQDQWLAIDLGSEQQINKIELIKTHSDDKYVSSFTLSYSLNGQVWRPYNQNQILNSSALVTIEAARHIKIHPVNWNSEICMRVRIYKLVNIDVGVGNEPLIPNNFKASSWACMSPVSFFKGIPDGKCHSAWCGPTPDSSNWLQIKVASHLKIISHLASKGSNEGHMVTSFYLAYGTDGIVWENYTVGGERQLFYSGSDAKEWIGHHILKPFWALYLRIIPHECTSICCMAVKVYHHYYAQEQDRSNFILSSGGLNQEGFNLYHSFNVMANTSSYSLTLGTTSKRWSLEMQRNPIIPFGWVHVCITWSEAWGLRYYENGRLVEKQLTYERVVSANTKDEVKIGRCTSVGIVFTQYHLQVSELMFWYSVLTEATVKETLRLTDVNRIWLPDNEQPVMDLKWQQRTNCTPTNDTGPCRGRTKTFMYIESSYPSAKGHKARLISRVTVPIRNCLSFWYFMYGNTTGRLNVYLFAKSFSSLEEKLIWRVVGPRGNEWKKAEIPIDINYAYQIIMEGVIGGYHGDIAISDASLAISDSCSFAPDEAKQNASGIQSGMINHIASYIRPFHEWLAQAGLSTSRWVPCYRAIEHGWSSRAFHEGCQQDGPSIVLVRKKSFIFGGFSDISWNFEESGSLYAAWLPSAQDQDQWLQIDIGELLSVVTAVATQGRGDYSRWVTSYKLQYSDKNTTDFQFYTEQGSTDSKIFPGNTDQHTVICHKLNPPIKGRYIRFRPWTWNGKIAMRVELYGFRGSSSIVKPSSKAFLFSLRSSFENYNSTRLDIKPLHRHRAVTVDYDMLKFGDGDLTVNLNNQSVEADIGNVYQAPSVSEPSTFFAGEEEFQADDVEVLIPTDSVCEPPCFHGQYCDEITGQNICNSTLRDEEWCRESLRFLPRALGMESGAIADEQISASTEYNLFHAAKYGRLHSKGKPGNAGGWSSLTLDTNQWLQIDLANDRTGVNRVATQGRNDYNQFVTKYQLQYSEDGVTFHYYSEQGQGQAKTFDGNFDRDTVVSHDLNPRLTARFFRFRPLQWVSHISMRVELYGPGRVIQETDHFTKSAAFYWTMDNHQDIKNLVGNDWGRSVNGTVTITGIKGNAVYIKAGASGRFTLSAGLPKSCLFDPSLCSDGFTLMLWLWLKHTAQSKVLLASHGGNTRGFHMLQMGSSIPQVAFFITSDNKMCSCSFSTPKEIWTHYVLTYRSLADVNDIRVFLQGEEVVDFVDKYCKDGIAATEQLFTQFTIGPQEDEDQENLPEAAFDEIIVWHKNLPREVISTFYNYYKGRPNLQLRTNVSVAATKWKESLLDPESAEFISKTNTLLNEIKSVTNGDVEVIVHRYWPKSNAGGPLMTSLGCDFTVKFAQTGYQAAESFVKWLESGGRQIHHIEANDIYVTAVSLQAANHSQETTINVTIAWPGPAKLTHGIFQGYQIFYRDTRRGHDFNVTLRENVSFYEIQHLHPYTEYEISARCLTLEGDGRTSQSIFIWTAASAPSFPPTSITVSNLSSTSLRVTWTKIPTSLVQGKIKGYAVLFFAVRDGRNNIENVTLNNGNVNEIILVDLKKYTNYSVQVLGFTEEDKKGPQSTPVYAMTDQDVPVLPPSDVIAKVTGTSTILLLWGQVPEHGTLGIIVGYDVAYTKPSDPARPKKAACSTSFRCELNNLDFGTRYTIFVSGVTSKGVGANASVEAVTFKAGPPTGVHGYNTSSTSIAISWNLIPSVARYEPVVAYEVTIVNTNNSTGKPLALKMIQSVCSNIDSMSLQQTQLEKFTSYTITIAGVVRKGLTNSTEGITVFTDEDIPEGIPQNITPAATSATSVTLAWKPPSLKQSNGVIVGYIIILFDKLRNTTRNITVTSLDQAVIEDLFPFTEYEARVMPFNSKGISNVSDVISVRTKEAAPSRPPSNVSSEDPSPSSLRLSWKPVDKQHLNGILRAYVITYFETKSPDDSRKNITIPVTSGRKRRAISDPSSPSFELDGLKAFTDYTVQVMAYTVDYGVPSLQLNVTTAQDVPSHPPINIIAYNTSSTSINVTWLPVPANHMNGIILGYRVLYRRKDKPLAGFDNVTLNSSSFNVEITGLEFFTKYEIRLLGFTIAGDGNMSEPLFCLTDESVPEGPPTSISALPANITALEVSWLPVTEEDRKGIILGYLVTLINTTGHVLSNLTVLGGETLSTCFGGLEIWTNYSAQICAFNSKGYGPWSAVVVGNTDEEAPSVPPANVTAFNTSSTSIRVAWHPISTVGLRGILRGYRVYFIEKETYFTRSLKNVTVNSITLETELVGLYKFTQYSIYVTARTTRDGVKSEMINVSTDEDIPDRAPVDLNAWTTASTEFHVTWRDVPDAYKNGIIQGFRISYAEANGNSQSVIKEASPEERWISITGLKKFTLYNITILAFTRKGSGVSSSKIRKTDQDVPEVSPLYLQAENWWTTHTIPVKWSPIPNHLLNGILTGYRIRFQAIEMGLVPYEEKPKEVLIPAENISTVLTGLKNFALYRIEMTGLTVKGDGPSEVIFAETCRCAKRLTTNWIQLEPYVIKSNSSDKMPGGLLSPFVDDMAVTCCQFCKTHGESYVDYEFNGEGGPAMQSKKDIFKGKIDHVTDFTFPVYGFKLQEIFRKEFKYTGIIESPGIAYVINMNYGTEISTSLVRSVLESWPLFAVSALLAYLAAFAVWITDRAGNYEHFPRSFISGMWEGFWWAYISMTTVGYGDRLPLSFVARIIGIVWTVAGVILTGILVSAISVSLTGETVGLDYKLYGAKIAAIHGSAEFHFGLRRNAKFDKDSIHQSFEEIYELLSSNQIGGVLIDGYVVGTKKHLFEKPFLRIYKMYDYSSVYGVVSGGDSRKLATCFRRYMQKNMAKIFSHVAENVQAIEVSPQPIEVERSSGLFNPNTDLFKRNLMIVGVMLCFGLLSGSIWEVFYRIRSKTKISQKNASFPSSEMREMVEGLKNCVTSLVLELKEKHHRQKQDLLALKKNDRKERYKQIEDDSELSRQCRRDSLDNNDLSTGIVIRKEIFENDMDKNVKRKLSLNVVHEKDC</sequence>
<dbReference type="CDD" id="cd06263">
    <property type="entry name" value="MAM"/>
    <property type="match status" value="1"/>
</dbReference>
<dbReference type="InterPro" id="IPR036116">
    <property type="entry name" value="FN3_sf"/>
</dbReference>
<feature type="domain" description="TLDc" evidence="17">
    <location>
        <begin position="647"/>
        <end position="836"/>
    </location>
</feature>
<evidence type="ECO:0000256" key="1">
    <source>
        <dbReference type="ARBA" id="ARBA00004498"/>
    </source>
</evidence>
<evidence type="ECO:0000259" key="14">
    <source>
        <dbReference type="PROSITE" id="PS50853"/>
    </source>
</evidence>
<feature type="region of interest" description="Disordered" evidence="10">
    <location>
        <begin position="2745"/>
        <end position="2768"/>
    </location>
</feature>
<dbReference type="PROSITE" id="PS51886">
    <property type="entry name" value="TLDC"/>
    <property type="match status" value="1"/>
</dbReference>
<feature type="domain" description="Fibronectin type-III" evidence="14">
    <location>
        <begin position="3167"/>
        <end position="3261"/>
    </location>
</feature>
<dbReference type="Pfam" id="PF07885">
    <property type="entry name" value="Ion_trans_2"/>
    <property type="match status" value="1"/>
</dbReference>
<feature type="transmembrane region" description="Helical" evidence="11">
    <location>
        <begin position="3499"/>
        <end position="3519"/>
    </location>
</feature>
<keyword evidence="2" id="KW-0964">Secreted</keyword>
<feature type="domain" description="F5/8 type C" evidence="12">
    <location>
        <begin position="958"/>
        <end position="1089"/>
    </location>
</feature>
<dbReference type="Gene3D" id="2.60.40.10">
    <property type="entry name" value="Immunoglobulins"/>
    <property type="match status" value="11"/>
</dbReference>
<dbReference type="CDD" id="cd00087">
    <property type="entry name" value="FReD"/>
    <property type="match status" value="1"/>
</dbReference>
<keyword evidence="7" id="KW-0675">Receptor</keyword>
<dbReference type="Gene3D" id="2.60.120.260">
    <property type="entry name" value="Galactose-binding domain-like"/>
    <property type="match status" value="4"/>
</dbReference>
<comment type="subcellular location">
    <subcellularLocation>
        <location evidence="1">Secreted</location>
        <location evidence="1">Extracellular space</location>
        <location evidence="1">Extracellular matrix</location>
    </subcellularLocation>
</comment>
<dbReference type="Pfam" id="PF00754">
    <property type="entry name" value="F5_F8_type_C"/>
    <property type="match status" value="3"/>
</dbReference>
<evidence type="ECO:0000259" key="16">
    <source>
        <dbReference type="PROSITE" id="PS51828"/>
    </source>
</evidence>
<feature type="domain" description="F5/8 type C" evidence="12">
    <location>
        <begin position="1501"/>
        <end position="1611"/>
    </location>
</feature>
<dbReference type="InterPro" id="IPR003961">
    <property type="entry name" value="FN3_dom"/>
</dbReference>
<dbReference type="GO" id="GO:0009897">
    <property type="term" value="C:external side of plasma membrane"/>
    <property type="evidence" value="ECO:0007669"/>
    <property type="project" value="TreeGrafter"/>
</dbReference>
<name>A0AAD9PSS3_ACRCE</name>
<dbReference type="InterPro" id="IPR002181">
    <property type="entry name" value="Fibrinogen_a/b/g_C_dom"/>
</dbReference>
<dbReference type="InterPro" id="IPR050379">
    <property type="entry name" value="Type-I_Cytokine_Rcpt"/>
</dbReference>
<evidence type="ECO:0000256" key="9">
    <source>
        <dbReference type="PROSITE-ProRule" id="PRU01172"/>
    </source>
</evidence>
<dbReference type="SMART" id="SM00060">
    <property type="entry name" value="FN3"/>
    <property type="match status" value="11"/>
</dbReference>
<keyword evidence="6" id="KW-1015">Disulfide bond</keyword>
<dbReference type="InterPro" id="IPR008979">
    <property type="entry name" value="Galactose-bd-like_sf"/>
</dbReference>
<evidence type="ECO:0000256" key="11">
    <source>
        <dbReference type="SAM" id="Phobius"/>
    </source>
</evidence>
<keyword evidence="11" id="KW-0472">Membrane</keyword>
<evidence type="ECO:0000256" key="2">
    <source>
        <dbReference type="ARBA" id="ARBA00022530"/>
    </source>
</evidence>
<keyword evidence="2" id="KW-0272">Extracellular matrix</keyword>
<dbReference type="PROSITE" id="PS50060">
    <property type="entry name" value="MAM_2"/>
    <property type="match status" value="1"/>
</dbReference>
<dbReference type="PROSITE" id="PS51406">
    <property type="entry name" value="FIBRINOGEN_C_2"/>
    <property type="match status" value="1"/>
</dbReference>
<dbReference type="FunFam" id="2.60.40.10:FF:000028">
    <property type="entry name" value="Neuronal cell adhesion molecule"/>
    <property type="match status" value="4"/>
</dbReference>
<dbReference type="SUPFAM" id="SSF49899">
    <property type="entry name" value="Concanavalin A-like lectins/glucanases"/>
    <property type="match status" value="4"/>
</dbReference>
<evidence type="ECO:0000259" key="15">
    <source>
        <dbReference type="PROSITE" id="PS51406"/>
    </source>
</evidence>
<keyword evidence="5" id="KW-0677">Repeat</keyword>
<dbReference type="PROSITE" id="PS50853">
    <property type="entry name" value="FN3"/>
    <property type="match status" value="10"/>
</dbReference>
<keyword evidence="11" id="KW-0812">Transmembrane</keyword>
<dbReference type="InterPro" id="IPR036056">
    <property type="entry name" value="Fibrinogen-like_C"/>
</dbReference>
<accession>A0AAD9PSS3</accession>
<evidence type="ECO:0000313" key="19">
    <source>
        <dbReference type="Proteomes" id="UP001249851"/>
    </source>
</evidence>
<dbReference type="Gene3D" id="2.60.120.200">
    <property type="match status" value="4"/>
</dbReference>
<dbReference type="InterPro" id="IPR013783">
    <property type="entry name" value="Ig-like_fold"/>
</dbReference>
<evidence type="ECO:0000256" key="3">
    <source>
        <dbReference type="ARBA" id="ARBA00022536"/>
    </source>
</evidence>
<evidence type="ECO:0000259" key="17">
    <source>
        <dbReference type="PROSITE" id="PS51886"/>
    </source>
</evidence>
<feature type="domain" description="Fibronectin type-III" evidence="14">
    <location>
        <begin position="2966"/>
        <end position="3061"/>
    </location>
</feature>
<dbReference type="PROSITE" id="PS50022">
    <property type="entry name" value="FA58C_3"/>
    <property type="match status" value="4"/>
</dbReference>
<comment type="caution">
    <text evidence="18">The sequence shown here is derived from an EMBL/GenBank/DDBJ whole genome shotgun (WGS) entry which is preliminary data.</text>
</comment>
<dbReference type="CDD" id="cd00057">
    <property type="entry name" value="FA58C"/>
    <property type="match status" value="2"/>
</dbReference>
<evidence type="ECO:0000256" key="8">
    <source>
        <dbReference type="ARBA" id="ARBA00023180"/>
    </source>
</evidence>
<dbReference type="Gene3D" id="3.90.215.10">
    <property type="entry name" value="Gamma Fibrinogen, chain A, domain 1"/>
    <property type="match status" value="1"/>
</dbReference>
<dbReference type="Proteomes" id="UP001249851">
    <property type="component" value="Unassembled WGS sequence"/>
</dbReference>
<dbReference type="PANTHER" id="PTHR23036:SF151">
    <property type="entry name" value="FIBRONECTIN TYPE-III DOMAIN-CONTAINING PROTEIN"/>
    <property type="match status" value="1"/>
</dbReference>
<dbReference type="NCBIfam" id="NF040941">
    <property type="entry name" value="GGGWT_bact"/>
    <property type="match status" value="1"/>
</dbReference>
<feature type="domain" description="Fibrinogen C-terminal" evidence="15">
    <location>
        <begin position="146"/>
        <end position="354"/>
    </location>
</feature>
<dbReference type="CDD" id="cd00063">
    <property type="entry name" value="FN3"/>
    <property type="match status" value="11"/>
</dbReference>
<dbReference type="Pfam" id="PF07534">
    <property type="entry name" value="TLD"/>
    <property type="match status" value="2"/>
</dbReference>
<dbReference type="Gene3D" id="1.10.287.70">
    <property type="match status" value="1"/>
</dbReference>
<dbReference type="InterPro" id="IPR014716">
    <property type="entry name" value="Fibrinogen_a/b/g_C_1"/>
</dbReference>
<dbReference type="SMART" id="SM00584">
    <property type="entry name" value="TLDc"/>
    <property type="match status" value="1"/>
</dbReference>
<proteinExistence type="predicted"/>
<reference evidence="18" key="2">
    <citation type="journal article" date="2023" name="Science">
        <title>Genomic signatures of disease resistance in endangered staghorn corals.</title>
        <authorList>
            <person name="Vollmer S.V."/>
            <person name="Selwyn J.D."/>
            <person name="Despard B.A."/>
            <person name="Roesel C.L."/>
        </authorList>
    </citation>
    <scope>NUCLEOTIDE SEQUENCE</scope>
    <source>
        <strain evidence="18">K2</strain>
    </source>
</reference>
<dbReference type="PANTHER" id="PTHR23036">
    <property type="entry name" value="CYTOKINE RECEPTOR"/>
    <property type="match status" value="1"/>
</dbReference>
<keyword evidence="11" id="KW-1133">Transmembrane helix</keyword>
<dbReference type="GO" id="GO:0043235">
    <property type="term" value="C:receptor complex"/>
    <property type="evidence" value="ECO:0007669"/>
    <property type="project" value="TreeGrafter"/>
</dbReference>
<evidence type="ECO:0000256" key="6">
    <source>
        <dbReference type="ARBA" id="ARBA00023157"/>
    </source>
</evidence>
<comment type="caution">
    <text evidence="9">Lacks conserved residue(s) required for the propagation of feature annotation.</text>
</comment>
<dbReference type="InterPro" id="IPR000421">
    <property type="entry name" value="FA58C"/>
</dbReference>
<protein>
    <submittedName>
        <fullName evidence="18">Protein sidekick-1</fullName>
    </submittedName>
</protein>
<dbReference type="Pfam" id="PF13385">
    <property type="entry name" value="Laminin_G_3"/>
    <property type="match status" value="1"/>
</dbReference>
<dbReference type="InterPro" id="IPR000998">
    <property type="entry name" value="MAM_dom"/>
</dbReference>
<dbReference type="GO" id="GO:0019955">
    <property type="term" value="F:cytokine binding"/>
    <property type="evidence" value="ECO:0007669"/>
    <property type="project" value="TreeGrafter"/>
</dbReference>
<dbReference type="Pfam" id="PF00147">
    <property type="entry name" value="Fibrinogen_C"/>
    <property type="match status" value="1"/>
</dbReference>
<dbReference type="FunFam" id="2.60.120.260:FF:000016">
    <property type="entry name" value="Contactin-associated protein-like 4 isoform 1"/>
    <property type="match status" value="2"/>
</dbReference>
<feature type="domain" description="F5/8 type C" evidence="12">
    <location>
        <begin position="823"/>
        <end position="957"/>
    </location>
</feature>
<feature type="domain" description="Fibronectin type-III" evidence="14">
    <location>
        <begin position="3066"/>
        <end position="3162"/>
    </location>
</feature>
<keyword evidence="8" id="KW-0325">Glycoprotein</keyword>
<feature type="transmembrane region" description="Helical" evidence="11">
    <location>
        <begin position="3564"/>
        <end position="3588"/>
    </location>
</feature>
<feature type="domain" description="Fibronectin type-III" evidence="14">
    <location>
        <begin position="2753"/>
        <end position="2860"/>
    </location>
</feature>
<evidence type="ECO:0000259" key="13">
    <source>
        <dbReference type="PROSITE" id="PS50060"/>
    </source>
</evidence>
<feature type="domain" description="Fibronectin type-III" evidence="14">
    <location>
        <begin position="2453"/>
        <end position="2549"/>
    </location>
</feature>
<feature type="domain" description="Fibronectin type-III" evidence="14">
    <location>
        <begin position="2249"/>
        <end position="2345"/>
    </location>
</feature>
<dbReference type="InterPro" id="IPR001759">
    <property type="entry name" value="PTX_dom"/>
</dbReference>
<evidence type="ECO:0000256" key="10">
    <source>
        <dbReference type="SAM" id="MobiDB-lite"/>
    </source>
</evidence>
<feature type="domain" description="Fibronectin type-III" evidence="14">
    <location>
        <begin position="3266"/>
        <end position="3366"/>
    </location>
</feature>
<dbReference type="InterPro" id="IPR013099">
    <property type="entry name" value="K_chnl_dom"/>
</dbReference>
<dbReference type="InterPro" id="IPR006571">
    <property type="entry name" value="TLDc_dom"/>
</dbReference>